<evidence type="ECO:0008006" key="3">
    <source>
        <dbReference type="Google" id="ProtNLM"/>
    </source>
</evidence>
<proteinExistence type="predicted"/>
<protein>
    <recommendedName>
        <fullName evidence="3">GNAT family N-acetyltransferase</fullName>
    </recommendedName>
</protein>
<gene>
    <name evidence="1" type="ORF">CYJ10_00555</name>
</gene>
<dbReference type="EMBL" id="PJRP01000001">
    <property type="protein sequence ID" value="PLQ01835.1"/>
    <property type="molecule type" value="Genomic_DNA"/>
</dbReference>
<dbReference type="AlphaFoldDB" id="A0A2N5CI26"/>
<dbReference type="OrthoDB" id="8965385at2"/>
<evidence type="ECO:0000313" key="1">
    <source>
        <dbReference type="EMBL" id="PLQ01835.1"/>
    </source>
</evidence>
<evidence type="ECO:0000313" key="2">
    <source>
        <dbReference type="Proteomes" id="UP000234341"/>
    </source>
</evidence>
<comment type="caution">
    <text evidence="1">The sequence shown here is derived from an EMBL/GenBank/DDBJ whole genome shotgun (WGS) entry which is preliminary data.</text>
</comment>
<dbReference type="Proteomes" id="UP000234341">
    <property type="component" value="Unassembled WGS sequence"/>
</dbReference>
<organism evidence="1 2">
    <name type="scientific">Cupriavidus pauculus</name>
    <dbReference type="NCBI Taxonomy" id="82633"/>
    <lineage>
        <taxon>Bacteria</taxon>
        <taxon>Pseudomonadati</taxon>
        <taxon>Pseudomonadota</taxon>
        <taxon>Betaproteobacteria</taxon>
        <taxon>Burkholderiales</taxon>
        <taxon>Burkholderiaceae</taxon>
        <taxon>Cupriavidus</taxon>
    </lineage>
</organism>
<reference evidence="1 2" key="1">
    <citation type="submission" date="2017-12" db="EMBL/GenBank/DDBJ databases">
        <title>Genome sequence of the active heterotrophic nitrifier-denitrifier, Cupriavidus pauculus UM1.</title>
        <authorList>
            <person name="Putonti C."/>
            <person name="Castignetti D."/>
        </authorList>
    </citation>
    <scope>NUCLEOTIDE SEQUENCE [LARGE SCALE GENOMIC DNA]</scope>
    <source>
        <strain evidence="1 2">UM1</strain>
    </source>
</reference>
<accession>A0A2N5CI26</accession>
<name>A0A2N5CI26_9BURK</name>
<sequence>MPASLSRPAMSTPSESPNSQKVLYSVRVGVSADGPAIEAWLNARTPLPVPEARARRLSLDALLEQGGHGICVLGGGTSAVRDLLDRPGQQSTLACLLPVTLVHSLSLGGRVAMAAEWWPPADDAPGWLDAACQLLADWCRAHGIRHIRLAPGLVADALRAPQGFQRDADGLWLRSLIPTPKRLG</sequence>